<dbReference type="InterPro" id="IPR012340">
    <property type="entry name" value="NA-bd_OB-fold"/>
</dbReference>
<comment type="subcellular location">
    <subcellularLocation>
        <location evidence="1 11">Nucleus</location>
    </subcellularLocation>
</comment>
<dbReference type="InterPro" id="IPR008046">
    <property type="entry name" value="Mcm3"/>
</dbReference>
<feature type="compositionally biased region" description="Basic and acidic residues" evidence="12">
    <location>
        <begin position="726"/>
        <end position="736"/>
    </location>
</feature>
<dbReference type="Pfam" id="PF00493">
    <property type="entry name" value="MCM"/>
    <property type="match status" value="1"/>
</dbReference>
<accession>A0A4P9X4F2</accession>
<feature type="non-terminal residue" evidence="14">
    <location>
        <position position="1"/>
    </location>
</feature>
<keyword evidence="9 11" id="KW-0539">Nucleus</keyword>
<dbReference type="InterPro" id="IPR033762">
    <property type="entry name" value="MCM_OB"/>
</dbReference>
<dbReference type="GO" id="GO:0031261">
    <property type="term" value="C:DNA replication preinitiation complex"/>
    <property type="evidence" value="ECO:0007669"/>
    <property type="project" value="UniProtKB-ARBA"/>
</dbReference>
<dbReference type="EMBL" id="ML014244">
    <property type="protein sequence ID" value="RKO99956.1"/>
    <property type="molecule type" value="Genomic_DNA"/>
</dbReference>
<dbReference type="InterPro" id="IPR027417">
    <property type="entry name" value="P-loop_NTPase"/>
</dbReference>
<dbReference type="GO" id="GO:0006279">
    <property type="term" value="P:premeiotic DNA replication"/>
    <property type="evidence" value="ECO:0007669"/>
    <property type="project" value="UniProtKB-ARBA"/>
</dbReference>
<dbReference type="Pfam" id="PF17855">
    <property type="entry name" value="MCM_lid"/>
    <property type="match status" value="1"/>
</dbReference>
<dbReference type="Gene3D" id="3.40.50.300">
    <property type="entry name" value="P-loop containing nucleotide triphosphate hydrolases"/>
    <property type="match status" value="1"/>
</dbReference>
<dbReference type="PROSITE" id="PS00847">
    <property type="entry name" value="MCM_1"/>
    <property type="match status" value="1"/>
</dbReference>
<dbReference type="PRINTS" id="PR01657">
    <property type="entry name" value="MCMFAMILY"/>
</dbReference>
<dbReference type="InterPro" id="IPR003593">
    <property type="entry name" value="AAA+_ATPase"/>
</dbReference>
<dbReference type="Pfam" id="PF14551">
    <property type="entry name" value="MCM_N"/>
    <property type="match status" value="1"/>
</dbReference>
<evidence type="ECO:0000256" key="11">
    <source>
        <dbReference type="RuleBase" id="RU368061"/>
    </source>
</evidence>
<proteinExistence type="inferred from homology"/>
<evidence type="ECO:0000256" key="7">
    <source>
        <dbReference type="ARBA" id="ARBA00022840"/>
    </source>
</evidence>
<keyword evidence="4 10" id="KW-0547">Nucleotide-binding</keyword>
<organism evidence="14 15">
    <name type="scientific">Caulochytrium protostelioides</name>
    <dbReference type="NCBI Taxonomy" id="1555241"/>
    <lineage>
        <taxon>Eukaryota</taxon>
        <taxon>Fungi</taxon>
        <taxon>Fungi incertae sedis</taxon>
        <taxon>Chytridiomycota</taxon>
        <taxon>Chytridiomycota incertae sedis</taxon>
        <taxon>Chytridiomycetes</taxon>
        <taxon>Caulochytriales</taxon>
        <taxon>Caulochytriaceae</taxon>
        <taxon>Caulochytrium</taxon>
    </lineage>
</organism>
<evidence type="ECO:0000256" key="10">
    <source>
        <dbReference type="RuleBase" id="RU004070"/>
    </source>
</evidence>
<dbReference type="SUPFAM" id="SSF52540">
    <property type="entry name" value="P-loop containing nucleoside triphosphate hydrolases"/>
    <property type="match status" value="1"/>
</dbReference>
<name>A0A4P9X4F2_9FUNG</name>
<comment type="subunit">
    <text evidence="11">Component of the MCM2-7 complex.</text>
</comment>
<keyword evidence="8 10" id="KW-0238">DNA-binding</keyword>
<dbReference type="OrthoDB" id="1882346at2759"/>
<comment type="catalytic activity">
    <reaction evidence="11">
        <text>ATP + H2O = ADP + phosphate + H(+)</text>
        <dbReference type="Rhea" id="RHEA:13065"/>
        <dbReference type="ChEBI" id="CHEBI:15377"/>
        <dbReference type="ChEBI" id="CHEBI:15378"/>
        <dbReference type="ChEBI" id="CHEBI:30616"/>
        <dbReference type="ChEBI" id="CHEBI:43474"/>
        <dbReference type="ChEBI" id="CHEBI:456216"/>
        <dbReference type="EC" id="3.6.4.12"/>
    </reaction>
</comment>
<dbReference type="PRINTS" id="PR01659">
    <property type="entry name" value="MCMPROTEIN3"/>
</dbReference>
<evidence type="ECO:0000256" key="9">
    <source>
        <dbReference type="ARBA" id="ARBA00023242"/>
    </source>
</evidence>
<dbReference type="SMART" id="SM00350">
    <property type="entry name" value="MCM"/>
    <property type="match status" value="1"/>
</dbReference>
<evidence type="ECO:0000256" key="2">
    <source>
        <dbReference type="ARBA" id="ARBA00008010"/>
    </source>
</evidence>
<dbReference type="InterPro" id="IPR031327">
    <property type="entry name" value="MCM"/>
</dbReference>
<comment type="function">
    <text evidence="11">Acts as component of the MCM2-7 complex (MCM complex) which is the replicative helicase essential for 'once per cell cycle' DNA replication initiation and elongation in eukaryotic cells. The active ATPase sites in the MCM2-7 ring are formed through the interaction surfaces of two neighboring subunits such that a critical structure of a conserved arginine finger motif is provided in trans relative to the ATP-binding site of the Walker A box of the adjacent subunit. The six ATPase active sites, however, are likely to contribute differentially to the complex helicase activity.</text>
</comment>
<dbReference type="PROSITE" id="PS50051">
    <property type="entry name" value="MCM_2"/>
    <property type="match status" value="1"/>
</dbReference>
<keyword evidence="3 11" id="KW-0235">DNA replication</keyword>
<dbReference type="InterPro" id="IPR041562">
    <property type="entry name" value="MCM_lid"/>
</dbReference>
<feature type="region of interest" description="Disordered" evidence="12">
    <location>
        <begin position="671"/>
        <end position="736"/>
    </location>
</feature>
<keyword evidence="15" id="KW-1185">Reference proteome</keyword>
<dbReference type="PANTHER" id="PTHR11630">
    <property type="entry name" value="DNA REPLICATION LICENSING FACTOR MCM FAMILY MEMBER"/>
    <property type="match status" value="1"/>
</dbReference>
<keyword evidence="5 11" id="KW-0378">Hydrolase</keyword>
<dbReference type="STRING" id="1555241.A0A4P9X4F2"/>
<dbReference type="Gene3D" id="2.20.28.10">
    <property type="match status" value="1"/>
</dbReference>
<sequence length="846" mass="92672">YKNKIRRLLQTQTRRLIVNLNDLRAYNRQYAEGVVREPVEYLPAFDQALKDTALAMADHASAQSLSILPWSIGIEGSFGQNFVEPRELLSRFMGQMISFEGIVTKCSLVRPKVMQSVHYCAAKDEFLARNYRDGTALNQNLPTTSSVYPKQDDDGNPLRTEFGLSTYRDFQTISAQEMPERAVTGAMPHPVDIILEDDLVDVAKPGDRVRVTGVWRPINKAGAVSNGTFRTVVLANHVRLLGKEAQQPKVSESDVREIKKIGKKADVFSVLARSLAPSIYGHEYIKKAVLLMLLGGIEKNLPNGTHLRGDINMLLIGDPSTAKSQMLRFVLNTAPLAIATTGRGSSGVGLTAAVTTDRETGERTLEAGAMVLADRGVVCIDEFDKMSDVDRVAIHEVMEQQTVTIAKAGIHTTLNARCSVFAAANPAFGQYVDSKEPWKNIALPDSLLSRFDLVFVVLDTLDDAFNRAISDHVLRLHRYIPAGLEEGQPINDTTLRLLRQQQTGADPTDTTADAEGDAAPRVYEKFNRLLHVGLAAEMDQARAAQRSGSGRGRGSRRAADFKMLTFDFLKKYIHYAKTRVRPNLTTEASNYISEKYVELRTKDEGLIMTDSTMPVTARTLETLIRLATAHAKLRLSQDVELEDAEVAYEMLTFALFKEMQVKAPRAAKKARVADADHESDSDAEDAEEAGTDTEMADTGDHASAGRGSSRLASRLGTHSSQNSPSRADRDATRPAEAEDPFDLHDAAAAISDLQQLAAAATGTSVPASTSAAAATGLSGPRFDQFKRDVAHLKMASDAAESLTLAEVCAQLPSSWTADEVRDGLKRLSDANQSVWFQEDDDSVMWI</sequence>
<dbReference type="Gene3D" id="2.40.50.140">
    <property type="entry name" value="Nucleic acid-binding proteins"/>
    <property type="match status" value="1"/>
</dbReference>
<dbReference type="PANTHER" id="PTHR11630:SF46">
    <property type="entry name" value="DNA REPLICATION LICENSING FACTOR MCM3-RELATED"/>
    <property type="match status" value="1"/>
</dbReference>
<feature type="compositionally biased region" description="Acidic residues" evidence="12">
    <location>
        <begin position="681"/>
        <end position="697"/>
    </location>
</feature>
<dbReference type="GO" id="GO:0016887">
    <property type="term" value="F:ATP hydrolysis activity"/>
    <property type="evidence" value="ECO:0007669"/>
    <property type="project" value="RHEA"/>
</dbReference>
<dbReference type="Gene3D" id="3.30.1640.10">
    <property type="entry name" value="mini-chromosome maintenance (MCM) complex, chain A, domain 1"/>
    <property type="match status" value="1"/>
</dbReference>
<evidence type="ECO:0000256" key="3">
    <source>
        <dbReference type="ARBA" id="ARBA00022705"/>
    </source>
</evidence>
<evidence type="ECO:0000256" key="12">
    <source>
        <dbReference type="SAM" id="MobiDB-lite"/>
    </source>
</evidence>
<dbReference type="SMART" id="SM00382">
    <property type="entry name" value="AAA"/>
    <property type="match status" value="1"/>
</dbReference>
<dbReference type="GO" id="GO:0043596">
    <property type="term" value="C:nuclear replication fork"/>
    <property type="evidence" value="ECO:0007669"/>
    <property type="project" value="UniProtKB-ARBA"/>
</dbReference>
<evidence type="ECO:0000256" key="5">
    <source>
        <dbReference type="ARBA" id="ARBA00022801"/>
    </source>
</evidence>
<dbReference type="GO" id="GO:0003697">
    <property type="term" value="F:single-stranded DNA binding"/>
    <property type="evidence" value="ECO:0007669"/>
    <property type="project" value="TreeGrafter"/>
</dbReference>
<feature type="compositionally biased region" description="Low complexity" evidence="12">
    <location>
        <begin position="702"/>
        <end position="716"/>
    </location>
</feature>
<evidence type="ECO:0000256" key="4">
    <source>
        <dbReference type="ARBA" id="ARBA00022741"/>
    </source>
</evidence>
<dbReference type="GO" id="GO:0000727">
    <property type="term" value="P:double-strand break repair via break-induced replication"/>
    <property type="evidence" value="ECO:0007669"/>
    <property type="project" value="TreeGrafter"/>
</dbReference>
<dbReference type="GO" id="GO:0006271">
    <property type="term" value="P:DNA strand elongation involved in DNA replication"/>
    <property type="evidence" value="ECO:0007669"/>
    <property type="project" value="TreeGrafter"/>
</dbReference>
<feature type="domain" description="MCM C-terminal AAA(+) ATPase" evidence="13">
    <location>
        <begin position="267"/>
        <end position="473"/>
    </location>
</feature>
<dbReference type="SUPFAM" id="SSF50249">
    <property type="entry name" value="Nucleic acid-binding proteins"/>
    <property type="match status" value="1"/>
</dbReference>
<evidence type="ECO:0000256" key="1">
    <source>
        <dbReference type="ARBA" id="ARBA00004123"/>
    </source>
</evidence>
<evidence type="ECO:0000313" key="14">
    <source>
        <dbReference type="EMBL" id="RKO99956.1"/>
    </source>
</evidence>
<dbReference type="GO" id="GO:1902975">
    <property type="term" value="P:mitotic DNA replication initiation"/>
    <property type="evidence" value="ECO:0007669"/>
    <property type="project" value="TreeGrafter"/>
</dbReference>
<dbReference type="GO" id="GO:0005524">
    <property type="term" value="F:ATP binding"/>
    <property type="evidence" value="ECO:0007669"/>
    <property type="project" value="UniProtKB-UniRule"/>
</dbReference>
<dbReference type="Proteomes" id="UP000274922">
    <property type="component" value="Unassembled WGS sequence"/>
</dbReference>
<dbReference type="InterPro" id="IPR027925">
    <property type="entry name" value="MCM_N"/>
</dbReference>
<evidence type="ECO:0000256" key="6">
    <source>
        <dbReference type="ARBA" id="ARBA00022806"/>
    </source>
</evidence>
<keyword evidence="6 11" id="KW-0347">Helicase</keyword>
<evidence type="ECO:0000259" key="13">
    <source>
        <dbReference type="PROSITE" id="PS50051"/>
    </source>
</evidence>
<evidence type="ECO:0000313" key="15">
    <source>
        <dbReference type="Proteomes" id="UP000274922"/>
    </source>
</evidence>
<dbReference type="GO" id="GO:0005656">
    <property type="term" value="C:nuclear pre-replicative complex"/>
    <property type="evidence" value="ECO:0007669"/>
    <property type="project" value="UniProtKB-ARBA"/>
</dbReference>
<keyword evidence="7 10" id="KW-0067">ATP-binding</keyword>
<gene>
    <name evidence="14" type="ORF">CXG81DRAFT_13811</name>
</gene>
<protein>
    <recommendedName>
        <fullName evidence="11">DNA replication licensing factor MCM3</fullName>
        <ecNumber evidence="11">3.6.4.12</ecNumber>
    </recommendedName>
</protein>
<dbReference type="Pfam" id="PF17207">
    <property type="entry name" value="MCM_OB"/>
    <property type="match status" value="1"/>
</dbReference>
<evidence type="ECO:0000256" key="8">
    <source>
        <dbReference type="ARBA" id="ARBA00023125"/>
    </source>
</evidence>
<feature type="compositionally biased region" description="Basic and acidic residues" evidence="12">
    <location>
        <begin position="671"/>
        <end position="680"/>
    </location>
</feature>
<comment type="similarity">
    <text evidence="2 10">Belongs to the MCM family.</text>
</comment>
<dbReference type="GO" id="GO:0042555">
    <property type="term" value="C:MCM complex"/>
    <property type="evidence" value="ECO:0007669"/>
    <property type="project" value="UniProtKB-UniRule"/>
</dbReference>
<reference evidence="15" key="1">
    <citation type="journal article" date="2018" name="Nat. Microbiol.">
        <title>Leveraging single-cell genomics to expand the fungal tree of life.</title>
        <authorList>
            <person name="Ahrendt S.R."/>
            <person name="Quandt C.A."/>
            <person name="Ciobanu D."/>
            <person name="Clum A."/>
            <person name="Salamov A."/>
            <person name="Andreopoulos B."/>
            <person name="Cheng J.F."/>
            <person name="Woyke T."/>
            <person name="Pelin A."/>
            <person name="Henrissat B."/>
            <person name="Reynolds N.K."/>
            <person name="Benny G.L."/>
            <person name="Smith M.E."/>
            <person name="James T.Y."/>
            <person name="Grigoriev I.V."/>
        </authorList>
    </citation>
    <scope>NUCLEOTIDE SEQUENCE [LARGE SCALE GENOMIC DNA]</scope>
    <source>
        <strain evidence="15">ATCC 52028</strain>
    </source>
</reference>
<dbReference type="InterPro" id="IPR001208">
    <property type="entry name" value="MCM_dom"/>
</dbReference>
<dbReference type="InterPro" id="IPR018525">
    <property type="entry name" value="MCM_CS"/>
</dbReference>
<dbReference type="GO" id="GO:0017116">
    <property type="term" value="F:single-stranded DNA helicase activity"/>
    <property type="evidence" value="ECO:0007669"/>
    <property type="project" value="TreeGrafter"/>
</dbReference>
<dbReference type="EC" id="3.6.4.12" evidence="11"/>
<dbReference type="AlphaFoldDB" id="A0A4P9X4F2"/>